<dbReference type="AlphaFoldDB" id="A0A7S3LDZ9"/>
<dbReference type="InterPro" id="IPR038765">
    <property type="entry name" value="Papain-like_cys_pep_sf"/>
</dbReference>
<keyword evidence="2" id="KW-0645">Protease</keyword>
<reference evidence="10" key="1">
    <citation type="submission" date="2021-01" db="EMBL/GenBank/DDBJ databases">
        <authorList>
            <person name="Corre E."/>
            <person name="Pelletier E."/>
            <person name="Niang G."/>
            <person name="Scheremetjew M."/>
            <person name="Finn R."/>
            <person name="Kale V."/>
            <person name="Holt S."/>
            <person name="Cochrane G."/>
            <person name="Meng A."/>
            <person name="Brown T."/>
            <person name="Cohen L."/>
        </authorList>
    </citation>
    <scope>NUCLEOTIDE SEQUENCE</scope>
    <source>
        <strain evidence="10">CCMP127</strain>
    </source>
</reference>
<comment type="similarity">
    <text evidence="1">Belongs to the peptidase C1 family.</text>
</comment>
<dbReference type="PROSITE" id="PS00139">
    <property type="entry name" value="THIOL_PROTEASE_CYS"/>
    <property type="match status" value="1"/>
</dbReference>
<proteinExistence type="inferred from homology"/>
<dbReference type="PROSITE" id="PS00639">
    <property type="entry name" value="THIOL_PROTEASE_HIS"/>
    <property type="match status" value="1"/>
</dbReference>
<sequence>MFRLTTLSFLLLAFGSTSSANPVEEGASAIGLLAKFRSWVQEHGKKYETQAEELMRWKVWAANHERIEAHNNKEGVTFTLGHNEYSDMTEEEFAAYFKLGQHANVVQKDVTEARVAASERRTMFDDMTPLQLPDYVNWIQLGGVVPVKNQGACGSCWAFSTTGALEGAKFVRTGELVALSEQNLLDCDHKDLGCNGGLMDDAFKFDEKQGGLCSEEDYPYQARQGSECLTNCTDVPGSKVTSFVDVPEGSEMALLSAIAMQPISVAIQANQFVFQFYKKGVITDDSCGSRGSIDHGVLAVGYGTDLETQEPYFLVKNSWGATWGEDGYVKLGRNSKNQWGMCAILKMASFPLVDL</sequence>
<dbReference type="Gene3D" id="3.90.70.10">
    <property type="entry name" value="Cysteine proteinases"/>
    <property type="match status" value="1"/>
</dbReference>
<dbReference type="PRINTS" id="PR00705">
    <property type="entry name" value="PAPAIN"/>
</dbReference>
<evidence type="ECO:0000313" key="10">
    <source>
        <dbReference type="EMBL" id="CAE0418451.1"/>
    </source>
</evidence>
<dbReference type="SMART" id="SM00645">
    <property type="entry name" value="Pept_C1"/>
    <property type="match status" value="1"/>
</dbReference>
<evidence type="ECO:0000256" key="6">
    <source>
        <dbReference type="ARBA" id="ARBA00023157"/>
    </source>
</evidence>
<dbReference type="InterPro" id="IPR013128">
    <property type="entry name" value="Peptidase_C1A"/>
</dbReference>
<dbReference type="InterPro" id="IPR000668">
    <property type="entry name" value="Peptidase_C1A_C"/>
</dbReference>
<dbReference type="PANTHER" id="PTHR12411">
    <property type="entry name" value="CYSTEINE PROTEASE FAMILY C1-RELATED"/>
    <property type="match status" value="1"/>
</dbReference>
<evidence type="ECO:0000256" key="5">
    <source>
        <dbReference type="ARBA" id="ARBA00023145"/>
    </source>
</evidence>
<keyword evidence="4" id="KW-0788">Thiol protease</keyword>
<evidence type="ECO:0000256" key="7">
    <source>
        <dbReference type="SAM" id="SignalP"/>
    </source>
</evidence>
<evidence type="ECO:0000256" key="4">
    <source>
        <dbReference type="ARBA" id="ARBA00022807"/>
    </source>
</evidence>
<dbReference type="CDD" id="cd02248">
    <property type="entry name" value="Peptidase_C1A"/>
    <property type="match status" value="1"/>
</dbReference>
<dbReference type="SUPFAM" id="SSF54001">
    <property type="entry name" value="Cysteine proteinases"/>
    <property type="match status" value="1"/>
</dbReference>
<evidence type="ECO:0000256" key="3">
    <source>
        <dbReference type="ARBA" id="ARBA00022801"/>
    </source>
</evidence>
<dbReference type="InterPro" id="IPR025660">
    <property type="entry name" value="Pept_his_AS"/>
</dbReference>
<dbReference type="Pfam" id="PF00112">
    <property type="entry name" value="Peptidase_C1"/>
    <property type="match status" value="1"/>
</dbReference>
<keyword evidence="7" id="KW-0732">Signal</keyword>
<feature type="signal peptide" evidence="7">
    <location>
        <begin position="1"/>
        <end position="20"/>
    </location>
</feature>
<dbReference type="GO" id="GO:0006508">
    <property type="term" value="P:proteolysis"/>
    <property type="evidence" value="ECO:0007669"/>
    <property type="project" value="UniProtKB-KW"/>
</dbReference>
<organism evidence="10">
    <name type="scientific">Amphora coffeiformis</name>
    <dbReference type="NCBI Taxonomy" id="265554"/>
    <lineage>
        <taxon>Eukaryota</taxon>
        <taxon>Sar</taxon>
        <taxon>Stramenopiles</taxon>
        <taxon>Ochrophyta</taxon>
        <taxon>Bacillariophyta</taxon>
        <taxon>Bacillariophyceae</taxon>
        <taxon>Bacillariophycidae</taxon>
        <taxon>Thalassiophysales</taxon>
        <taxon>Catenulaceae</taxon>
        <taxon>Amphora</taxon>
    </lineage>
</organism>
<dbReference type="GO" id="GO:0008234">
    <property type="term" value="F:cysteine-type peptidase activity"/>
    <property type="evidence" value="ECO:0007669"/>
    <property type="project" value="UniProtKB-KW"/>
</dbReference>
<evidence type="ECO:0000259" key="9">
    <source>
        <dbReference type="SMART" id="SM00848"/>
    </source>
</evidence>
<protein>
    <submittedName>
        <fullName evidence="10">Uncharacterized protein</fullName>
    </submittedName>
</protein>
<evidence type="ECO:0000256" key="1">
    <source>
        <dbReference type="ARBA" id="ARBA00008455"/>
    </source>
</evidence>
<gene>
    <name evidence="10" type="ORF">ACOF00016_LOCUS15327</name>
</gene>
<evidence type="ECO:0000256" key="2">
    <source>
        <dbReference type="ARBA" id="ARBA00022670"/>
    </source>
</evidence>
<keyword evidence="3" id="KW-0378">Hydrolase</keyword>
<keyword evidence="5" id="KW-0865">Zymogen</keyword>
<feature type="domain" description="Cathepsin propeptide inhibitor" evidence="9">
    <location>
        <begin position="36"/>
        <end position="93"/>
    </location>
</feature>
<name>A0A7S3LDZ9_9STRA</name>
<dbReference type="Pfam" id="PF08246">
    <property type="entry name" value="Inhibitor_I29"/>
    <property type="match status" value="1"/>
</dbReference>
<dbReference type="EMBL" id="HBIM01020448">
    <property type="protein sequence ID" value="CAE0418451.1"/>
    <property type="molecule type" value="Transcribed_RNA"/>
</dbReference>
<dbReference type="InterPro" id="IPR000169">
    <property type="entry name" value="Pept_cys_AS"/>
</dbReference>
<keyword evidence="6" id="KW-1015">Disulfide bond</keyword>
<evidence type="ECO:0000259" key="8">
    <source>
        <dbReference type="SMART" id="SM00645"/>
    </source>
</evidence>
<dbReference type="InterPro" id="IPR039417">
    <property type="entry name" value="Peptidase_C1A_papain-like"/>
</dbReference>
<feature type="chain" id="PRO_5031395247" evidence="7">
    <location>
        <begin position="21"/>
        <end position="355"/>
    </location>
</feature>
<dbReference type="SMART" id="SM00848">
    <property type="entry name" value="Inhibitor_I29"/>
    <property type="match status" value="1"/>
</dbReference>
<dbReference type="FunFam" id="3.90.70.10:FF:000006">
    <property type="entry name" value="Cathepsin S"/>
    <property type="match status" value="1"/>
</dbReference>
<dbReference type="InterPro" id="IPR013201">
    <property type="entry name" value="Prot_inhib_I29"/>
</dbReference>
<accession>A0A7S3LDZ9</accession>
<feature type="domain" description="Peptidase C1A papain C-terminal" evidence="8">
    <location>
        <begin position="132"/>
        <end position="352"/>
    </location>
</feature>